<dbReference type="Gene3D" id="3.20.20.140">
    <property type="entry name" value="Metal-dependent hydrolases"/>
    <property type="match status" value="1"/>
</dbReference>
<feature type="compositionally biased region" description="Basic and acidic residues" evidence="3">
    <location>
        <begin position="506"/>
        <end position="518"/>
    </location>
</feature>
<evidence type="ECO:0000313" key="4">
    <source>
        <dbReference type="EMBL" id="KAJ7316956.1"/>
    </source>
</evidence>
<feature type="region of interest" description="Disordered" evidence="3">
    <location>
        <begin position="567"/>
        <end position="598"/>
    </location>
</feature>
<gene>
    <name evidence="4" type="ORF">JRQ81_003118</name>
</gene>
<sequence length="1077" mass="121680">MQPNRRRRIDWDSSSFSLPAKYCKLAQEGPPHPSPDLSSGAKKTGAFKKNAPTSCLLESSYKEFPRASFTADDSSSDEFEIDDEASSAVTKISGHSLSRQPLLVKHLDCDMSQRNVIHQSQECLKHENKQDGCSDEGPSHTENTERKNTAKEVETDRRRRRLQNQDCYQGSVEICRKAFRGIFGVVPRTKREGAPPNGIRLERREASESAANLRHVSEVSTKQGEHESGKDSHHPKGAAKEQINISISQDRGKSFGSDGGSRRVSVTSRSENEKELQCDIRLKKTAAKDEYCTRGSGKDTSKSSDRSRLVPVVSRFEDEVECKLESNLQEALLEKEFNISRHSRKETCRPDSGCISEQRKVKDVPELQKKSSFQKTAIRQEDTPSKHNERGVARTGGSLRHIPELSSCKNDAEVQLKSSFQKAPPEKEGNNLRHSGKETFEAGGSSKHIVDLMEFEDESALQQEQRSPKIAAKEGINITFAHSKKRSCREPCRSDSSSKNTCKLLQTEEKQKPDKDCNKQQSKTFEKNISANLSWGKTRRPEKHSRYVPEVTKDNGEEYQQCHSRDKNITKVTSNSTKQASVLKEKHASHSSFDSQSDAKNNFVNFQRTVVAASPKLVFVDEHDSDIIQKFMEDEREPSVGNDWSDMEDGEPVTAFSQEDSIPNHSTSETMENSVLATEFVMYPPHLYNYGMSDSAKYWISTPKQKECPPFSSPSKDTSNASHLCDISELSTGTSSNASKDKEHCGDSVCGKGRRQSLGSPLLCEKKAQRRSIEASYVPIFSTSKKSESSINNCVNWDLPGDLPKYLEEGFIDTHCHLDMLYSKLAFRGTFSKFRRTYDSTFPKEFQGCIADFCDPRTLNNCLWEDLLQEDMVWGAFGCHPHFARYYTDLHEKNILKAMKHPKAIAFGEMGLDYSHKCSTEVPKQHKVFERQLNLAVSLRKPLVIHCRNADDDLLDIMKKCVPKDYKIHRHCFTGSYSAIEPLLDYFPNLTVGFTALLTYPSANEARESVRKMPLNRIVVETDAPYFLPRQVPKNLCQYSHPGVALHTVKEIARLKEVPLSIMLSILRKNTNKIYNL</sequence>
<evidence type="ECO:0000256" key="3">
    <source>
        <dbReference type="SAM" id="MobiDB-lite"/>
    </source>
</evidence>
<evidence type="ECO:0000313" key="5">
    <source>
        <dbReference type="Proteomes" id="UP001142489"/>
    </source>
</evidence>
<feature type="compositionally biased region" description="Polar residues" evidence="3">
    <location>
        <begin position="494"/>
        <end position="504"/>
    </location>
</feature>
<proteinExistence type="inferred from homology"/>
<dbReference type="EMBL" id="JAPFRF010000011">
    <property type="protein sequence ID" value="KAJ7316956.1"/>
    <property type="molecule type" value="Genomic_DNA"/>
</dbReference>
<feature type="region of interest" description="Disordered" evidence="3">
    <location>
        <begin position="373"/>
        <end position="443"/>
    </location>
</feature>
<feature type="compositionally biased region" description="Basic and acidic residues" evidence="3">
    <location>
        <begin position="223"/>
        <end position="234"/>
    </location>
</feature>
<feature type="compositionally biased region" description="Basic and acidic residues" evidence="3">
    <location>
        <begin position="424"/>
        <end position="440"/>
    </location>
</feature>
<dbReference type="InterPro" id="IPR032466">
    <property type="entry name" value="Metal_Hydrolase"/>
</dbReference>
<dbReference type="InterPro" id="IPR018228">
    <property type="entry name" value="DNase_TatD-rel_CS"/>
</dbReference>
<feature type="region of interest" description="Disordered" evidence="3">
    <location>
        <begin position="25"/>
        <end position="47"/>
    </location>
</feature>
<feature type="region of interest" description="Disordered" evidence="3">
    <location>
        <begin position="188"/>
        <end position="270"/>
    </location>
</feature>
<dbReference type="CDD" id="cd01310">
    <property type="entry name" value="TatD_DNAse"/>
    <property type="match status" value="1"/>
</dbReference>
<comment type="caution">
    <text evidence="4">The sequence shown here is derived from an EMBL/GenBank/DDBJ whole genome shotgun (WGS) entry which is preliminary data.</text>
</comment>
<dbReference type="Pfam" id="PF01026">
    <property type="entry name" value="TatD_DNase"/>
    <property type="match status" value="1"/>
</dbReference>
<dbReference type="OrthoDB" id="413993at2759"/>
<dbReference type="PANTHER" id="PTHR46363">
    <property type="entry name" value="DEOXYRIBONUCLEASE TATDN2-RELATED"/>
    <property type="match status" value="1"/>
</dbReference>
<feature type="compositionally biased region" description="Polar residues" evidence="3">
    <location>
        <begin position="570"/>
        <end position="580"/>
    </location>
</feature>
<name>A0A9Q0XJW1_9SAUR</name>
<dbReference type="SUPFAM" id="SSF51556">
    <property type="entry name" value="Metallo-dependent hydrolases"/>
    <property type="match status" value="1"/>
</dbReference>
<dbReference type="Proteomes" id="UP001142489">
    <property type="component" value="Unassembled WGS sequence"/>
</dbReference>
<accession>A0A9Q0XJW1</accession>
<comment type="similarity">
    <text evidence="1">Belongs to the metallo-dependent hydrolases superfamily. TatD-type hydrolase family.</text>
</comment>
<feature type="compositionally biased region" description="Basic and acidic residues" evidence="3">
    <location>
        <begin position="378"/>
        <end position="392"/>
    </location>
</feature>
<feature type="compositionally biased region" description="Basic and acidic residues" evidence="3">
    <location>
        <begin position="126"/>
        <end position="157"/>
    </location>
</feature>
<dbReference type="FunFam" id="3.20.20.140:FF:000027">
    <property type="entry name" value="putative deoxyribonuclease TATDN2"/>
    <property type="match status" value="1"/>
</dbReference>
<reference evidence="4" key="1">
    <citation type="journal article" date="2023" name="DNA Res.">
        <title>Chromosome-level genome assembly of Phrynocephalus forsythii using third-generation DNA sequencing and Hi-C analysis.</title>
        <authorList>
            <person name="Qi Y."/>
            <person name="Zhao W."/>
            <person name="Zhao Y."/>
            <person name="Niu C."/>
            <person name="Cao S."/>
            <person name="Zhang Y."/>
        </authorList>
    </citation>
    <scope>NUCLEOTIDE SEQUENCE</scope>
    <source>
        <tissue evidence="4">Muscle</tissue>
    </source>
</reference>
<evidence type="ECO:0000256" key="2">
    <source>
        <dbReference type="ARBA" id="ARBA00022801"/>
    </source>
</evidence>
<dbReference type="AlphaFoldDB" id="A0A9Q0XJW1"/>
<keyword evidence="5" id="KW-1185">Reference proteome</keyword>
<dbReference type="PROSITE" id="PS01091">
    <property type="entry name" value="TATD_3"/>
    <property type="match status" value="1"/>
</dbReference>
<feature type="region of interest" description="Disordered" evidence="3">
    <location>
        <begin position="488"/>
        <end position="522"/>
    </location>
</feature>
<evidence type="ECO:0000256" key="1">
    <source>
        <dbReference type="ARBA" id="ARBA00009275"/>
    </source>
</evidence>
<feature type="region of interest" description="Disordered" evidence="3">
    <location>
        <begin position="126"/>
        <end position="159"/>
    </location>
</feature>
<dbReference type="PANTHER" id="PTHR46363:SF1">
    <property type="entry name" value="DEOXYRIBONUCLEASE TATDN2-RELATED"/>
    <property type="match status" value="1"/>
</dbReference>
<keyword evidence="2" id="KW-0378">Hydrolase</keyword>
<dbReference type="InterPro" id="IPR001130">
    <property type="entry name" value="TatD-like"/>
</dbReference>
<dbReference type="GO" id="GO:0016788">
    <property type="term" value="F:hydrolase activity, acting on ester bonds"/>
    <property type="evidence" value="ECO:0007669"/>
    <property type="project" value="InterPro"/>
</dbReference>
<dbReference type="PROSITE" id="PS01137">
    <property type="entry name" value="TATD_1"/>
    <property type="match status" value="1"/>
</dbReference>
<organism evidence="4 5">
    <name type="scientific">Phrynocephalus forsythii</name>
    <dbReference type="NCBI Taxonomy" id="171643"/>
    <lineage>
        <taxon>Eukaryota</taxon>
        <taxon>Metazoa</taxon>
        <taxon>Chordata</taxon>
        <taxon>Craniata</taxon>
        <taxon>Vertebrata</taxon>
        <taxon>Euteleostomi</taxon>
        <taxon>Lepidosauria</taxon>
        <taxon>Squamata</taxon>
        <taxon>Bifurcata</taxon>
        <taxon>Unidentata</taxon>
        <taxon>Episquamata</taxon>
        <taxon>Toxicofera</taxon>
        <taxon>Iguania</taxon>
        <taxon>Acrodonta</taxon>
        <taxon>Agamidae</taxon>
        <taxon>Agaminae</taxon>
        <taxon>Phrynocephalus</taxon>
    </lineage>
</organism>
<dbReference type="PROSITE" id="PS01090">
    <property type="entry name" value="TATD_2"/>
    <property type="match status" value="1"/>
</dbReference>
<protein>
    <submittedName>
        <fullName evidence="4">Uncharacterized protein</fullName>
    </submittedName>
</protein>